<name>A0A139L6K7_BACOV</name>
<evidence type="ECO:0000259" key="2">
    <source>
        <dbReference type="Pfam" id="PF04773"/>
    </source>
</evidence>
<dbReference type="GO" id="GO:0016989">
    <property type="term" value="F:sigma factor antagonist activity"/>
    <property type="evidence" value="ECO:0007669"/>
    <property type="project" value="TreeGrafter"/>
</dbReference>
<reference evidence="4 6" key="1">
    <citation type="journal article" date="2019" name="Nat. Med.">
        <title>A library of human gut bacterial isolates paired with longitudinal multiomics data enables mechanistic microbiome research.</title>
        <authorList>
            <person name="Poyet M."/>
            <person name="Groussin M."/>
            <person name="Gibbons S.M."/>
            <person name="Avila-Pacheco J."/>
            <person name="Jiang X."/>
            <person name="Kearney S.M."/>
            <person name="Perrotta A.R."/>
            <person name="Berdy B."/>
            <person name="Zhao S."/>
            <person name="Lieberman T.D."/>
            <person name="Swanson P.K."/>
            <person name="Smith M."/>
            <person name="Roesemann S."/>
            <person name="Alexander J.E."/>
            <person name="Rich S.A."/>
            <person name="Livny J."/>
            <person name="Vlamakis H."/>
            <person name="Clish C."/>
            <person name="Bullock K."/>
            <person name="Deik A."/>
            <person name="Scott J."/>
            <person name="Pierce K.A."/>
            <person name="Xavier R.J."/>
            <person name="Alm E.J."/>
        </authorList>
    </citation>
    <scope>NUCLEOTIDE SEQUENCE [LARGE SCALE GENOMIC DNA]</scope>
    <source>
        <strain evidence="4 6">BIOML-A14</strain>
    </source>
</reference>
<feature type="domain" description="FecR protein" evidence="2">
    <location>
        <begin position="176"/>
        <end position="271"/>
    </location>
</feature>
<dbReference type="PIRSF" id="PIRSF018266">
    <property type="entry name" value="FecR"/>
    <property type="match status" value="1"/>
</dbReference>
<evidence type="ECO:0000313" key="5">
    <source>
        <dbReference type="EMBL" id="MDC2745046.1"/>
    </source>
</evidence>
<dbReference type="AlphaFoldDB" id="A0A139L6K7"/>
<dbReference type="RefSeq" id="WP_004309834.1">
    <property type="nucleotide sequence ID" value="NZ_CAXTIO010000002.1"/>
</dbReference>
<dbReference type="Pfam" id="PF04773">
    <property type="entry name" value="FecR"/>
    <property type="match status" value="1"/>
</dbReference>
<keyword evidence="1" id="KW-0812">Transmembrane</keyword>
<dbReference type="InterPro" id="IPR012373">
    <property type="entry name" value="Ferrdict_sens_TM"/>
</dbReference>
<dbReference type="PANTHER" id="PTHR30273">
    <property type="entry name" value="PERIPLASMIC SIGNAL SENSOR AND SIGMA FACTOR ACTIVATOR FECR-RELATED"/>
    <property type="match status" value="1"/>
</dbReference>
<protein>
    <submittedName>
        <fullName evidence="4">FecR family protein</fullName>
    </submittedName>
</protein>
<dbReference type="Proteomes" id="UP001219389">
    <property type="component" value="Unassembled WGS sequence"/>
</dbReference>
<dbReference type="Gene3D" id="3.55.50.30">
    <property type="match status" value="1"/>
</dbReference>
<dbReference type="InterPro" id="IPR032508">
    <property type="entry name" value="FecR_C"/>
</dbReference>
<dbReference type="Gene3D" id="2.60.120.1440">
    <property type="match status" value="1"/>
</dbReference>
<dbReference type="STRING" id="28116.Bovatus_04579"/>
<proteinExistence type="predicted"/>
<feature type="domain" description="Protein FecR C-terminal" evidence="3">
    <location>
        <begin position="314"/>
        <end position="376"/>
    </location>
</feature>
<dbReference type="EMBL" id="VWFO01000013">
    <property type="protein sequence ID" value="KAA4664037.1"/>
    <property type="molecule type" value="Genomic_DNA"/>
</dbReference>
<dbReference type="EMBL" id="JAQNZF010000043">
    <property type="protein sequence ID" value="MDC2745046.1"/>
    <property type="molecule type" value="Genomic_DNA"/>
</dbReference>
<dbReference type="InterPro" id="IPR006860">
    <property type="entry name" value="FecR"/>
</dbReference>
<evidence type="ECO:0000256" key="1">
    <source>
        <dbReference type="SAM" id="Phobius"/>
    </source>
</evidence>
<dbReference type="Proteomes" id="UP000435985">
    <property type="component" value="Unassembled WGS sequence"/>
</dbReference>
<reference evidence="5" key="2">
    <citation type="submission" date="2022-10" db="EMBL/GenBank/DDBJ databases">
        <title>Human gut microbiome strain richness.</title>
        <authorList>
            <person name="Chen-Liaw A."/>
        </authorList>
    </citation>
    <scope>NUCLEOTIDE SEQUENCE</scope>
    <source>
        <strain evidence="5">BSD2780120875st1_E1_BSD2780120875_150330</strain>
    </source>
</reference>
<dbReference type="Pfam" id="PF16344">
    <property type="entry name" value="FecR_C"/>
    <property type="match status" value="1"/>
</dbReference>
<feature type="transmembrane region" description="Helical" evidence="1">
    <location>
        <begin position="93"/>
        <end position="112"/>
    </location>
</feature>
<comment type="caution">
    <text evidence="4">The sequence shown here is derived from an EMBL/GenBank/DDBJ whole genome shotgun (WGS) entry which is preliminary data.</text>
</comment>
<evidence type="ECO:0000313" key="6">
    <source>
        <dbReference type="Proteomes" id="UP000435985"/>
    </source>
</evidence>
<dbReference type="PANTHER" id="PTHR30273:SF2">
    <property type="entry name" value="PROTEIN FECR"/>
    <property type="match status" value="1"/>
</dbReference>
<gene>
    <name evidence="4" type="ORF">F3B98_12445</name>
    <name evidence="5" type="ORF">PO382_22850</name>
</gene>
<evidence type="ECO:0000259" key="3">
    <source>
        <dbReference type="Pfam" id="PF16344"/>
    </source>
</evidence>
<evidence type="ECO:0000313" key="4">
    <source>
        <dbReference type="EMBL" id="KAA4664037.1"/>
    </source>
</evidence>
<accession>A0A139L6K7</accession>
<dbReference type="FunFam" id="2.60.120.1440:FF:000001">
    <property type="entry name" value="Putative anti-sigma factor"/>
    <property type="match status" value="1"/>
</dbReference>
<keyword evidence="1" id="KW-1133">Transmembrane helix</keyword>
<organism evidence="4 6">
    <name type="scientific">Bacteroides ovatus</name>
    <dbReference type="NCBI Taxonomy" id="28116"/>
    <lineage>
        <taxon>Bacteria</taxon>
        <taxon>Pseudomonadati</taxon>
        <taxon>Bacteroidota</taxon>
        <taxon>Bacteroidia</taxon>
        <taxon>Bacteroidales</taxon>
        <taxon>Bacteroidaceae</taxon>
        <taxon>Bacteroides</taxon>
    </lineage>
</organism>
<sequence>MNSFKEKFKIAKILASLFTHSSTPEEEKNYRAWLDENPEHQKIADRILNKETYEENSRLIKSFSSQKAWEKVYPLLGGNQSGTVFSWKKSLKYAALILLLLVPASYFIYHWISEETISDITPGTLGGELILSDGKSFNLSDNNFPENAVRAFVIDSKGINYQIPANKPQVKEIQNTLRTLQGMECLITLSDGTRVHLNAETRLTYPVCFSSKERIVQIEGEAYFDVAPDKEHPFIVKTSHTSIRVTGTSFNVRAYADEDTESTTLISGTVRINSRNEEFELVPNQHYTYNKNTGTNTVANVNTDLYTSWESGSFIFLNVPLENVMSYLSKWYGFQYSFEDEAAKQVRIGAYLNRYANMNPIIDMITELNLVNIKQREGILHISYKQ</sequence>
<keyword evidence="1" id="KW-0472">Membrane</keyword>